<organism evidence="5 6">
    <name type="scientific">Alicyclobacillus acidoterrestris (strain ATCC 49025 / DSM 3922 / CIP 106132 / NCIMB 13137 / GD3B)</name>
    <dbReference type="NCBI Taxonomy" id="1356854"/>
    <lineage>
        <taxon>Bacteria</taxon>
        <taxon>Bacillati</taxon>
        <taxon>Bacillota</taxon>
        <taxon>Bacilli</taxon>
        <taxon>Bacillales</taxon>
        <taxon>Alicyclobacillaceae</taxon>
        <taxon>Alicyclobacillus</taxon>
    </lineage>
</organism>
<evidence type="ECO:0000256" key="2">
    <source>
        <dbReference type="ARBA" id="ARBA00023015"/>
    </source>
</evidence>
<dbReference type="CDD" id="cd06278">
    <property type="entry name" value="PBP1_LacI-like"/>
    <property type="match status" value="1"/>
</dbReference>
<evidence type="ECO:0000256" key="4">
    <source>
        <dbReference type="ARBA" id="ARBA00023163"/>
    </source>
</evidence>
<reference evidence="6" key="1">
    <citation type="journal article" date="2022" name="G3 (Bethesda)">
        <title>Unveiling the complete genome sequence of Alicyclobacillus acidoterrestris DSM 3922T, a taint-producing strain.</title>
        <authorList>
            <person name="Leonardo I.C."/>
            <person name="Barreto Crespo M.T."/>
            <person name="Gaspar F.B."/>
        </authorList>
    </citation>
    <scope>NUCLEOTIDE SEQUENCE [LARGE SCALE GENOMIC DNA]</scope>
    <source>
        <strain evidence="6">DSM 3922</strain>
    </source>
</reference>
<evidence type="ECO:0000256" key="3">
    <source>
        <dbReference type="ARBA" id="ARBA00023125"/>
    </source>
</evidence>
<dbReference type="EMBL" id="CP080467">
    <property type="protein sequence ID" value="UNO50050.1"/>
    <property type="molecule type" value="Genomic_DNA"/>
</dbReference>
<name>T0BFZ9_ALIAG</name>
<proteinExistence type="predicted"/>
<protein>
    <submittedName>
        <fullName evidence="5">LacI family DNA-binding transcriptional regulator</fullName>
    </submittedName>
</protein>
<evidence type="ECO:0000313" key="5">
    <source>
        <dbReference type="EMBL" id="UNO50050.1"/>
    </source>
</evidence>
<dbReference type="KEGG" id="aaco:K1I37_06050"/>
<dbReference type="PROSITE" id="PS50932">
    <property type="entry name" value="HTH_LACI_2"/>
    <property type="match status" value="1"/>
</dbReference>
<dbReference type="RefSeq" id="WP_021297979.1">
    <property type="nucleotide sequence ID" value="NZ_AURB01000165.1"/>
</dbReference>
<keyword evidence="1" id="KW-0678">Repressor</keyword>
<keyword evidence="4" id="KW-0804">Transcription</keyword>
<keyword evidence="2" id="KW-0805">Transcription regulation</keyword>
<dbReference type="OrthoDB" id="9775106at2"/>
<dbReference type="GO" id="GO:0003700">
    <property type="term" value="F:DNA-binding transcription factor activity"/>
    <property type="evidence" value="ECO:0007669"/>
    <property type="project" value="TreeGrafter"/>
</dbReference>
<keyword evidence="6" id="KW-1185">Reference proteome</keyword>
<dbReference type="GO" id="GO:0000976">
    <property type="term" value="F:transcription cis-regulatory region binding"/>
    <property type="evidence" value="ECO:0007669"/>
    <property type="project" value="TreeGrafter"/>
</dbReference>
<dbReference type="CDD" id="cd01392">
    <property type="entry name" value="HTH_LacI"/>
    <property type="match status" value="1"/>
</dbReference>
<gene>
    <name evidence="5" type="ORF">K1I37_06050</name>
</gene>
<dbReference type="InterPro" id="IPR046335">
    <property type="entry name" value="LacI/GalR-like_sensor"/>
</dbReference>
<dbReference type="SUPFAM" id="SSF53822">
    <property type="entry name" value="Periplasmic binding protein-like I"/>
    <property type="match status" value="1"/>
</dbReference>
<dbReference type="SMART" id="SM00354">
    <property type="entry name" value="HTH_LACI"/>
    <property type="match status" value="1"/>
</dbReference>
<accession>A0A9E7CSR4</accession>
<evidence type="ECO:0000313" key="6">
    <source>
        <dbReference type="Proteomes" id="UP000829401"/>
    </source>
</evidence>
<dbReference type="AlphaFoldDB" id="T0BFZ9"/>
<dbReference type="Gene3D" id="1.10.260.40">
    <property type="entry name" value="lambda repressor-like DNA-binding domains"/>
    <property type="match status" value="1"/>
</dbReference>
<dbReference type="STRING" id="1356854.N007_14105"/>
<dbReference type="SUPFAM" id="SSF47413">
    <property type="entry name" value="lambda repressor-like DNA-binding domains"/>
    <property type="match status" value="1"/>
</dbReference>
<dbReference type="Pfam" id="PF13377">
    <property type="entry name" value="Peripla_BP_3"/>
    <property type="match status" value="1"/>
</dbReference>
<dbReference type="Proteomes" id="UP000829401">
    <property type="component" value="Chromosome"/>
</dbReference>
<dbReference type="InterPro" id="IPR010982">
    <property type="entry name" value="Lambda_DNA-bd_dom_sf"/>
</dbReference>
<dbReference type="eggNOG" id="COG1609">
    <property type="taxonomic scope" value="Bacteria"/>
</dbReference>
<dbReference type="PANTHER" id="PTHR30146:SF148">
    <property type="entry name" value="HTH-TYPE TRANSCRIPTIONAL REPRESSOR PURR-RELATED"/>
    <property type="match status" value="1"/>
</dbReference>
<dbReference type="InterPro" id="IPR028082">
    <property type="entry name" value="Peripla_BP_I"/>
</dbReference>
<dbReference type="Pfam" id="PF00356">
    <property type="entry name" value="LacI"/>
    <property type="match status" value="1"/>
</dbReference>
<accession>T0BFZ9</accession>
<dbReference type="Gene3D" id="3.40.50.2300">
    <property type="match status" value="2"/>
</dbReference>
<evidence type="ECO:0000256" key="1">
    <source>
        <dbReference type="ARBA" id="ARBA00022491"/>
    </source>
</evidence>
<dbReference type="PANTHER" id="PTHR30146">
    <property type="entry name" value="LACI-RELATED TRANSCRIPTIONAL REPRESSOR"/>
    <property type="match status" value="1"/>
</dbReference>
<dbReference type="InterPro" id="IPR000843">
    <property type="entry name" value="HTH_LacI"/>
</dbReference>
<sequence length="351" mass="38403">MKGNYPDGQFGDRGAGRKRVTASDIARVLGIHQSTVSRALGNGSVSPEKRELILKTARELGYRPNGIARGLITGKSRMIGLITSDIKNPFYPDVIERFTNALRDRGFYVLFVHSAGNDVDSDDITPFIEYHTEGVIAVAAQLSSAMVTRLTDYGFPVVLFNRYMQNARCSAVTCDNVRGGEVVAELLIGTGHRRLGYVAGDPNTSTSRDRETGFRQVLQRHSYADPIVVPGDYTYEGGYNAALNLFHADHPPDGIFCANDIMALGVLDAARHLGIRIPDDVSVVGFDDISLAAWKAYSLTTVRQPVNEMVEATVDRLIREIEGTAPEPEITNIPGELVMRSTVRDRGEDAT</sequence>
<keyword evidence="3 5" id="KW-0238">DNA-binding</keyword>